<reference evidence="5" key="2">
    <citation type="submission" date="2021-04" db="EMBL/GenBank/DDBJ databases">
        <title>Brevibacillus composti FJAT-54423, complete genome.</title>
        <authorList>
            <person name="Tang R."/>
        </authorList>
    </citation>
    <scope>NUCLEOTIDE SEQUENCE</scope>
    <source>
        <strain evidence="5">FJAT-54424</strain>
    </source>
</reference>
<name>A0A7T5JPR7_9BACL</name>
<evidence type="ECO:0000259" key="3">
    <source>
        <dbReference type="PROSITE" id="PS51272"/>
    </source>
</evidence>
<feature type="signal peptide" evidence="2">
    <location>
        <begin position="1"/>
        <end position="24"/>
    </location>
</feature>
<dbReference type="EMBL" id="CP066308">
    <property type="protein sequence ID" value="QQE75569.1"/>
    <property type="molecule type" value="Genomic_DNA"/>
</dbReference>
<gene>
    <name evidence="4" type="ORF">JD108_06595</name>
    <name evidence="5" type="ORF">KDJ56_06275</name>
</gene>
<keyword evidence="7" id="KW-1185">Reference proteome</keyword>
<proteinExistence type="predicted"/>
<feature type="domain" description="SLH" evidence="3">
    <location>
        <begin position="650"/>
        <end position="712"/>
    </location>
</feature>
<evidence type="ECO:0000256" key="2">
    <source>
        <dbReference type="SAM" id="SignalP"/>
    </source>
</evidence>
<dbReference type="KEGG" id="bcop:JD108_06595"/>
<dbReference type="EMBL" id="CP073708">
    <property type="protein sequence ID" value="QUO42595.1"/>
    <property type="molecule type" value="Genomic_DNA"/>
</dbReference>
<dbReference type="Proteomes" id="UP000677234">
    <property type="component" value="Chromosome"/>
</dbReference>
<organism evidence="4 6">
    <name type="scientific">Brevibacillus composti</name>
    <dbReference type="NCBI Taxonomy" id="2796470"/>
    <lineage>
        <taxon>Bacteria</taxon>
        <taxon>Bacillati</taxon>
        <taxon>Bacillota</taxon>
        <taxon>Bacilli</taxon>
        <taxon>Bacillales</taxon>
        <taxon>Paenibacillaceae</taxon>
        <taxon>Brevibacillus</taxon>
    </lineage>
</organism>
<dbReference type="Pfam" id="PF16244">
    <property type="entry name" value="DUF4901"/>
    <property type="match status" value="1"/>
</dbReference>
<dbReference type="Proteomes" id="UP000595847">
    <property type="component" value="Chromosome"/>
</dbReference>
<dbReference type="PROSITE" id="PS51272">
    <property type="entry name" value="SLH"/>
    <property type="match status" value="2"/>
</dbReference>
<dbReference type="AlphaFoldDB" id="A0A7T5JPR7"/>
<accession>A0A7T5JPR7</accession>
<dbReference type="RefSeq" id="WP_198829090.1">
    <property type="nucleotide sequence ID" value="NZ_CP066308.1"/>
</dbReference>
<keyword evidence="2" id="KW-0732">Signal</keyword>
<feature type="domain" description="SLH" evidence="3">
    <location>
        <begin position="713"/>
        <end position="774"/>
    </location>
</feature>
<evidence type="ECO:0000313" key="7">
    <source>
        <dbReference type="Proteomes" id="UP000677234"/>
    </source>
</evidence>
<dbReference type="InterPro" id="IPR001119">
    <property type="entry name" value="SLH_dom"/>
</dbReference>
<sequence>MKKLLIRSGSIVLSATLLAPGSLAYAEAMATDAASPASASAAAGQSSPASPALPVKQGVAPSDAAITTQKVKITKEAALKMASAFVPAAGMELENVSFRSADTWRTFPEWTFYWVKKSKTQEEIDLSYSVGIHANTGELTAFSYYDRTAAKPDYANRISYADAQATAQRFFAENLPAKRKETRLYMEDMPLFKTPLHPDASYTFRFVRLVNDVPFPDNSVDITINPAGKVSNLSVSWSDTATFESANGMLTPEEAAERFRSELAPDLSYVIPWEAQGEMRDKPILVYANPFSLYLDAKDGSLLTPMLSRQEREEDPVQVSKTPLAPRHRGPALTQNAAVSIVDKAFGLSGYSLRSANYSERDYRSGKAVWYLDFENKEKNLYASAAVEASTGDIYTYHNNRYEIMKKSETTETKKSVDKEALRKKAVDDLKRLAPTLADKLYLVGPQHDETEVTDHYTVNFIRLVNGIRAATGSAHLTYNTATGELSGYNIDIGRESYPAKLPAHLSAEKAAAAWLKEAQPEAVYMLKPQPAKPLASGEEIAAVPLSKQEAELVYRMRVTPYEHGYFLDAQTGEWRSQATGKAIELHRTPPADLEGHQAEKELLLMYEYDALSLVDGKILPNKEITRGEMIEMLMLSLNQGRLFPIAAERKASFADVANTSRYFAAVEAAVDRGLLDKNSTSLKPDEKITREELADMLVRALGYSKLAEHSEMFHSELTDIGQSKHKGAIIIVSALGIMDGKDEFRPEGSVSRADAAVAFVRFLEKRSQLEAPPFYR</sequence>
<protein>
    <submittedName>
        <fullName evidence="4">S-layer homology domain-containing protein</fullName>
    </submittedName>
</protein>
<evidence type="ECO:0000313" key="5">
    <source>
        <dbReference type="EMBL" id="QUO42595.1"/>
    </source>
</evidence>
<feature type="chain" id="PRO_5039510544" evidence="2">
    <location>
        <begin position="25"/>
        <end position="777"/>
    </location>
</feature>
<evidence type="ECO:0000313" key="6">
    <source>
        <dbReference type="Proteomes" id="UP000595847"/>
    </source>
</evidence>
<evidence type="ECO:0000313" key="4">
    <source>
        <dbReference type="EMBL" id="QQE75569.1"/>
    </source>
</evidence>
<reference evidence="4 6" key="1">
    <citation type="submission" date="2020-12" db="EMBL/GenBank/DDBJ databases">
        <title>strain FJAT-54423T represents a novel species of the genus Brevibacillus.</title>
        <authorList>
            <person name="Tang R."/>
        </authorList>
    </citation>
    <scope>NUCLEOTIDE SEQUENCE [LARGE SCALE GENOMIC DNA]</scope>
    <source>
        <strain evidence="4 6">FJAT-54423</strain>
    </source>
</reference>
<evidence type="ECO:0000256" key="1">
    <source>
        <dbReference type="SAM" id="MobiDB-lite"/>
    </source>
</evidence>
<feature type="region of interest" description="Disordered" evidence="1">
    <location>
        <begin position="309"/>
        <end position="330"/>
    </location>
</feature>
<dbReference type="InterPro" id="IPR032599">
    <property type="entry name" value="YcdB/YcdC_rep_domain"/>
</dbReference>
<dbReference type="Pfam" id="PF00395">
    <property type="entry name" value="SLH"/>
    <property type="match status" value="2"/>
</dbReference>